<dbReference type="OrthoDB" id="2676521at2"/>
<dbReference type="Gene3D" id="3.90.550.10">
    <property type="entry name" value="Spore Coat Polysaccharide Biosynthesis Protein SpsA, Chain A"/>
    <property type="match status" value="1"/>
</dbReference>
<keyword evidence="3" id="KW-1185">Reference proteome</keyword>
<dbReference type="GO" id="GO:0016758">
    <property type="term" value="F:hexosyltransferase activity"/>
    <property type="evidence" value="ECO:0007669"/>
    <property type="project" value="UniProtKB-ARBA"/>
</dbReference>
<evidence type="ECO:0000259" key="1">
    <source>
        <dbReference type="Pfam" id="PF00535"/>
    </source>
</evidence>
<name>A0A2L2BSL4_9MICO</name>
<dbReference type="CDD" id="cd00761">
    <property type="entry name" value="Glyco_tranf_GTA_type"/>
    <property type="match status" value="1"/>
</dbReference>
<dbReference type="SUPFAM" id="SSF53448">
    <property type="entry name" value="Nucleotide-diphospho-sugar transferases"/>
    <property type="match status" value="1"/>
</dbReference>
<organism evidence="2 3">
    <name type="scientific">Pontimonas salivibrio</name>
    <dbReference type="NCBI Taxonomy" id="1159327"/>
    <lineage>
        <taxon>Bacteria</taxon>
        <taxon>Bacillati</taxon>
        <taxon>Actinomycetota</taxon>
        <taxon>Actinomycetes</taxon>
        <taxon>Micrococcales</taxon>
        <taxon>Microbacteriaceae</taxon>
        <taxon>Pontimonas</taxon>
    </lineage>
</organism>
<dbReference type="PANTHER" id="PTHR22916:SF3">
    <property type="entry name" value="UDP-GLCNAC:BETAGAL BETA-1,3-N-ACETYLGLUCOSAMINYLTRANSFERASE-LIKE PROTEIN 1"/>
    <property type="match status" value="1"/>
</dbReference>
<dbReference type="InterPro" id="IPR001173">
    <property type="entry name" value="Glyco_trans_2-like"/>
</dbReference>
<reference evidence="2 3" key="1">
    <citation type="submission" date="2018-02" db="EMBL/GenBank/DDBJ databases">
        <title>Complete genome of the streamlined marine actinobacterium Pontimonas salivibrio CL-TW6 adapted to coastal planktonic lifestype.</title>
        <authorList>
            <person name="Cho B.C."/>
            <person name="Hardies S.C."/>
            <person name="Jang G.I."/>
            <person name="Hwang C.Y."/>
        </authorList>
    </citation>
    <scope>NUCLEOTIDE SEQUENCE [LARGE SCALE GENOMIC DNA]</scope>
    <source>
        <strain evidence="2 3">CL-TW6</strain>
    </source>
</reference>
<gene>
    <name evidence="2" type="ORF">C3B54_111695</name>
</gene>
<dbReference type="PANTHER" id="PTHR22916">
    <property type="entry name" value="GLYCOSYLTRANSFERASE"/>
    <property type="match status" value="1"/>
</dbReference>
<dbReference type="AlphaFoldDB" id="A0A2L2BSL4"/>
<keyword evidence="2" id="KW-0808">Transferase</keyword>
<dbReference type="InterPro" id="IPR029044">
    <property type="entry name" value="Nucleotide-diphossugar_trans"/>
</dbReference>
<feature type="domain" description="Glycosyltransferase 2-like" evidence="1">
    <location>
        <begin position="8"/>
        <end position="137"/>
    </location>
</feature>
<dbReference type="EMBL" id="CP026923">
    <property type="protein sequence ID" value="AVG24627.1"/>
    <property type="molecule type" value="Genomic_DNA"/>
</dbReference>
<accession>A0A2L2BSL4</accession>
<sequence>MPDTPLLTVAVAMFQSEDTIARALHSIYQQDFDDYEVVIVNDGSTDNSLQVAKDVTPPDPQESGRPALTVRFVNHPKNMGLGPARTTAATEAMGKYVVFVDSDDELLPGALAAIGRVAAHSSADLLLLGTLENKRGRDKPLHSPEMLTRIATSPTPWNVANHPQLLFWPPSTWSKAFRRDFIIDEDIVFPPGYHQDVPSSTEALLRAESVDGVDHLCYRYIRGEIGSSATRSKGEKTLVRIAQIQRIRERNMIPALPETIRQHLVAMVAVHLIWGNRAAYRTMPDHLHEDFFHDSSAELHQWFEFARPQKTISSEPLMPTKEREFFTVALLSDDYRLWKHAISTHQKKLRWQRRFDLTRYTLFKK</sequence>
<protein>
    <submittedName>
        <fullName evidence="2">Glycosyltransferase</fullName>
    </submittedName>
</protein>
<proteinExistence type="predicted"/>
<dbReference type="Pfam" id="PF00535">
    <property type="entry name" value="Glycos_transf_2"/>
    <property type="match status" value="1"/>
</dbReference>
<evidence type="ECO:0000313" key="3">
    <source>
        <dbReference type="Proteomes" id="UP000243077"/>
    </source>
</evidence>
<dbReference type="KEGG" id="psai:C3B54_111695"/>
<dbReference type="Proteomes" id="UP000243077">
    <property type="component" value="Chromosome"/>
</dbReference>
<evidence type="ECO:0000313" key="2">
    <source>
        <dbReference type="EMBL" id="AVG24627.1"/>
    </source>
</evidence>
<dbReference type="RefSeq" id="WP_104914081.1">
    <property type="nucleotide sequence ID" value="NZ_CP026923.1"/>
</dbReference>